<name>A0A9W6HXL4_9ACTN</name>
<sequence>MGRHRQEPYEEWAATWNEQNPDVWLAPLTGSRTERQVRPTLTERGLRLARRVGLRAQRLRQALAKGGPR</sequence>
<dbReference type="RefSeq" id="WP_271215817.1">
    <property type="nucleotide sequence ID" value="NZ_BAAAVD010000006.1"/>
</dbReference>
<gene>
    <name evidence="1" type="ORF">GCM10017600_06690</name>
</gene>
<dbReference type="Proteomes" id="UP001143474">
    <property type="component" value="Unassembled WGS sequence"/>
</dbReference>
<protein>
    <submittedName>
        <fullName evidence="1">Uncharacterized protein</fullName>
    </submittedName>
</protein>
<evidence type="ECO:0000313" key="2">
    <source>
        <dbReference type="Proteomes" id="UP001143474"/>
    </source>
</evidence>
<evidence type="ECO:0000313" key="1">
    <source>
        <dbReference type="EMBL" id="GLK07264.1"/>
    </source>
</evidence>
<dbReference type="AlphaFoldDB" id="A0A9W6HXL4"/>
<proteinExistence type="predicted"/>
<accession>A0A9W6HXL4</accession>
<comment type="caution">
    <text evidence="1">The sequence shown here is derived from an EMBL/GenBank/DDBJ whole genome shotgun (WGS) entry which is preliminary data.</text>
</comment>
<keyword evidence="2" id="KW-1185">Reference proteome</keyword>
<reference evidence="1" key="1">
    <citation type="journal article" date="2014" name="Int. J. Syst. Evol. Microbiol.">
        <title>Complete genome sequence of Corynebacterium casei LMG S-19264T (=DSM 44701T), isolated from a smear-ripened cheese.</title>
        <authorList>
            <consortium name="US DOE Joint Genome Institute (JGI-PGF)"/>
            <person name="Walter F."/>
            <person name="Albersmeier A."/>
            <person name="Kalinowski J."/>
            <person name="Ruckert C."/>
        </authorList>
    </citation>
    <scope>NUCLEOTIDE SEQUENCE</scope>
    <source>
        <strain evidence="1">VKM Ac-2007</strain>
    </source>
</reference>
<organism evidence="1 2">
    <name type="scientific">Streptosporangium carneum</name>
    <dbReference type="NCBI Taxonomy" id="47481"/>
    <lineage>
        <taxon>Bacteria</taxon>
        <taxon>Bacillati</taxon>
        <taxon>Actinomycetota</taxon>
        <taxon>Actinomycetes</taxon>
        <taxon>Streptosporangiales</taxon>
        <taxon>Streptosporangiaceae</taxon>
        <taxon>Streptosporangium</taxon>
    </lineage>
</organism>
<reference evidence="1" key="2">
    <citation type="submission" date="2023-01" db="EMBL/GenBank/DDBJ databases">
        <authorList>
            <person name="Sun Q."/>
            <person name="Evtushenko L."/>
        </authorList>
    </citation>
    <scope>NUCLEOTIDE SEQUENCE</scope>
    <source>
        <strain evidence="1">VKM Ac-2007</strain>
    </source>
</reference>
<dbReference type="EMBL" id="BSEV01000001">
    <property type="protein sequence ID" value="GLK07264.1"/>
    <property type="molecule type" value="Genomic_DNA"/>
</dbReference>